<dbReference type="VEuPathDB" id="PlasmoDB:PCOAH_00004500"/>
<evidence type="ECO:0000313" key="3">
    <source>
        <dbReference type="Proteomes" id="UP000092716"/>
    </source>
</evidence>
<accession>A0A1B1DTF7</accession>
<dbReference type="RefSeq" id="XP_019912781.1">
    <property type="nucleotide sequence ID" value="XM_020057265.1"/>
</dbReference>
<evidence type="ECO:0000313" key="2">
    <source>
        <dbReference type="EMBL" id="ANQ06086.1"/>
    </source>
</evidence>
<sequence length="849" mass="95518">MIFPRDALFLRREQPAPPSTSLEHVQDDHVTLSVCLDDAQTHSGDVFRASFELVGPKKYAGNVKLDYVVVYLYGVFMLNQEVLTACTNGPLSQKQENINLPFYGPNEKEEQKFLLFYSNPIVLCTDVNFATPSETTHYHLSCILPPFLPPTYNGKLIKFKYCMYVQAVKRLYRNRTQFVTNRYEQHLPLRILCGRCVHSPVLDLVLLPIKPSSSQGGGVTNGDNGEDPPDYLYHDFRVEVNEGDTSPAGSSKNPRPGGILESSPFNSPSIPLHLYNHVEKTPLDRLLCIYLLSSQRKEDSSLFLLNHVLPNYNYFHYMHVFLYVAHHWDYYTGELSLSGDADRIGSLRAFFSFLRWRGGYSIGGTSGGNTNPVEDPSSDHYSLQNHDNRMHDAYLSNYPDFVFNEIKYVPIRWYDNLVLHQPSSLPGETTDEEDFANLYLGEISSESSSDLDEAVDMREGASLHRCTPSEVVTNQTVEETPHQGEKHNAILPEHGKGFLLDKAYTTVDTIVQCMQEGDMFRRINTRKIKPQRLSPHVGSEPTGRVVVPPVVENPNGQTPNKDTSQNIYRINAGGKNICLITLMDGIDNQVTDTFPHGGIINVRLYFGGATIPTVHVDIRLKRVERVKVNPNLLTLQRNKLHDENVISDEGNTSLDSEGTPHHSICSCKLICERNVSTLHCSVKNVSFVLGEDVVPSFSNDTVRVDYLLDFDFFCRHKGDRTNSDQTSKGGKVNEVNEVNESNEGKGSIQPGKTNEANPTSALGRTHSDSLSLNESLDDNIYSLTFRIPIHITERAHDVCPHDASNSNGIPAWHAKVNKNEEGTTSQLLLQNSHKFVYADMRHFVRTLKM</sequence>
<dbReference type="GeneID" id="30907173"/>
<dbReference type="AlphaFoldDB" id="A0A1B1DTF7"/>
<gene>
    <name evidence="2" type="ORF">PCOAH_00004500</name>
</gene>
<keyword evidence="3" id="KW-1185">Reference proteome</keyword>
<dbReference type="OrthoDB" id="1918at2759"/>
<dbReference type="PANTHER" id="PTHR12507">
    <property type="entry name" value="REDUCED GROWTH PHENOTYPE 1 RGP1, YEAST -RELATED"/>
    <property type="match status" value="1"/>
</dbReference>
<dbReference type="KEGG" id="pcot:PCOAH_00004500"/>
<evidence type="ECO:0000256" key="1">
    <source>
        <dbReference type="SAM" id="MobiDB-lite"/>
    </source>
</evidence>
<organism evidence="2 3">
    <name type="scientific">Plasmodium coatneyi</name>
    <dbReference type="NCBI Taxonomy" id="208452"/>
    <lineage>
        <taxon>Eukaryota</taxon>
        <taxon>Sar</taxon>
        <taxon>Alveolata</taxon>
        <taxon>Apicomplexa</taxon>
        <taxon>Aconoidasida</taxon>
        <taxon>Haemosporida</taxon>
        <taxon>Plasmodiidae</taxon>
        <taxon>Plasmodium</taxon>
    </lineage>
</organism>
<dbReference type="Proteomes" id="UP000092716">
    <property type="component" value="Chromosome 3"/>
</dbReference>
<feature type="compositionally biased region" description="Polar residues" evidence="1">
    <location>
        <begin position="750"/>
        <end position="762"/>
    </location>
</feature>
<protein>
    <submittedName>
        <fullName evidence="2">Uncharacterized protein</fullName>
    </submittedName>
</protein>
<proteinExistence type="predicted"/>
<dbReference type="InterPro" id="IPR014848">
    <property type="entry name" value="Rgp1"/>
</dbReference>
<feature type="region of interest" description="Disordered" evidence="1">
    <location>
        <begin position="740"/>
        <end position="768"/>
    </location>
</feature>
<reference evidence="3" key="1">
    <citation type="submission" date="2016-06" db="EMBL/GenBank/DDBJ databases">
        <title>First high quality genome sequence of Plasmodium coatneyi using continuous long reads from single molecule, real-time sequencing.</title>
        <authorList>
            <person name="Chien J.-T."/>
            <person name="Pakala S.B."/>
            <person name="Geraldo J.A."/>
            <person name="Lapp S.A."/>
            <person name="Barnwell J.W."/>
            <person name="Kissinger J.C."/>
            <person name="Galinski M.R."/>
            <person name="Humphrey J.C."/>
        </authorList>
    </citation>
    <scope>NUCLEOTIDE SEQUENCE [LARGE SCALE GENOMIC DNA]</scope>
    <source>
        <strain evidence="3">Hackeri</strain>
    </source>
</reference>
<name>A0A1B1DTF7_9APIC</name>
<dbReference type="EMBL" id="CP016241">
    <property type="protein sequence ID" value="ANQ06086.1"/>
    <property type="molecule type" value="Genomic_DNA"/>
</dbReference>